<dbReference type="NCBIfam" id="NF011852">
    <property type="entry name" value="PRK15324.1"/>
    <property type="match status" value="1"/>
</dbReference>
<dbReference type="EMBL" id="CP010029">
    <property type="protein sequence ID" value="ANI31744.1"/>
    <property type="molecule type" value="Genomic_DNA"/>
</dbReference>
<evidence type="ECO:0000256" key="3">
    <source>
        <dbReference type="ARBA" id="ARBA00022448"/>
    </source>
</evidence>
<dbReference type="NCBIfam" id="TIGR02544">
    <property type="entry name" value="III_secr_YscJ"/>
    <property type="match status" value="1"/>
</dbReference>
<dbReference type="Gene3D" id="3.30.300.30">
    <property type="match status" value="1"/>
</dbReference>
<keyword evidence="10" id="KW-0812">Transmembrane</keyword>
<dbReference type="InterPro" id="IPR043427">
    <property type="entry name" value="YscJ/FliF"/>
</dbReference>
<evidence type="ECO:0000259" key="11">
    <source>
        <dbReference type="Pfam" id="PF01514"/>
    </source>
</evidence>
<dbReference type="InterPro" id="IPR045851">
    <property type="entry name" value="AMP-bd_C_sf"/>
</dbReference>
<comment type="subcellular location">
    <subcellularLocation>
        <location evidence="1">Cell outer membrane</location>
        <topology evidence="1">Lipid-anchor</topology>
    </subcellularLocation>
</comment>
<evidence type="ECO:0000313" key="13">
    <source>
        <dbReference type="Proteomes" id="UP000266744"/>
    </source>
</evidence>
<keyword evidence="7 10" id="KW-0564">Palmitate</keyword>
<dbReference type="PANTHER" id="PTHR30046">
    <property type="entry name" value="FLAGELLAR M-RING PROTEIN"/>
    <property type="match status" value="1"/>
</dbReference>
<evidence type="ECO:0000256" key="2">
    <source>
        <dbReference type="ARBA" id="ARBA00009509"/>
    </source>
</evidence>
<keyword evidence="9 10" id="KW-0449">Lipoprotein</keyword>
<sequence length="244" mass="27405">MLKFKILVPLLLLLLVGCKEQELLKKLDQTQANEIIALLQRNNIDASKKEITKEGYVVSVNKIDFAAAVDLMNTYDLPTRPRIEIAEMFPSDSLISSPRAEKARLYSGIEQRLEQSLQTLQGVVSARVHVSYDLSSSEGQKNSIPVHLSALVKYDAENIDATVMISDVKRFLKNSFDDVAYNDISVVLSKIPQMQHQAPFTVKKGLGGTLWFMIAAVILFIFSSIAMYLYRKKRTEIHPAAESE</sequence>
<evidence type="ECO:0000256" key="5">
    <source>
        <dbReference type="ARBA" id="ARBA00022927"/>
    </source>
</evidence>
<proteinExistence type="inferred from homology"/>
<dbReference type="Proteomes" id="UP000266744">
    <property type="component" value="Chromosome"/>
</dbReference>
<dbReference type="PANTHER" id="PTHR30046:SF3">
    <property type="entry name" value="SECRETION SYSTEM APPARATUS LIPOPROTEIN SSAJ"/>
    <property type="match status" value="1"/>
</dbReference>
<evidence type="ECO:0000256" key="10">
    <source>
        <dbReference type="RuleBase" id="RU364102"/>
    </source>
</evidence>
<protein>
    <recommendedName>
        <fullName evidence="10">Lipoprotein</fullName>
    </recommendedName>
</protein>
<keyword evidence="13" id="KW-1185">Reference proteome</keyword>
<dbReference type="Pfam" id="PF01514">
    <property type="entry name" value="YscJ_FliF"/>
    <property type="match status" value="1"/>
</dbReference>
<dbReference type="RefSeq" id="WP_064517823.1">
    <property type="nucleotide sequence ID" value="NZ_CBCSBH010000019.1"/>
</dbReference>
<dbReference type="InterPro" id="IPR003282">
    <property type="entry name" value="T3SS_SctJ"/>
</dbReference>
<feature type="domain" description="Flagellar M-ring N-terminal" evidence="11">
    <location>
        <begin position="20"/>
        <end position="187"/>
    </location>
</feature>
<keyword evidence="8 10" id="KW-0998">Cell outer membrane</keyword>
<evidence type="ECO:0000256" key="9">
    <source>
        <dbReference type="ARBA" id="ARBA00023288"/>
    </source>
</evidence>
<name>A0ABN4PY30_YERET</name>
<keyword evidence="10" id="KW-1133">Transmembrane helix</keyword>
<evidence type="ECO:0000256" key="4">
    <source>
        <dbReference type="ARBA" id="ARBA00022729"/>
    </source>
</evidence>
<evidence type="ECO:0000313" key="12">
    <source>
        <dbReference type="EMBL" id="ANI31744.1"/>
    </source>
</evidence>
<comment type="similarity">
    <text evidence="2 10">Belongs to the YscJ lipoprotein family.</text>
</comment>
<keyword evidence="4 10" id="KW-0732">Signal</keyword>
<organism evidence="12 13">
    <name type="scientific">Yersinia entomophaga</name>
    <dbReference type="NCBI Taxonomy" id="935293"/>
    <lineage>
        <taxon>Bacteria</taxon>
        <taxon>Pseudomonadati</taxon>
        <taxon>Pseudomonadota</taxon>
        <taxon>Gammaproteobacteria</taxon>
        <taxon>Enterobacterales</taxon>
        <taxon>Yersiniaceae</taxon>
        <taxon>Yersinia</taxon>
    </lineage>
</organism>
<evidence type="ECO:0000256" key="7">
    <source>
        <dbReference type="ARBA" id="ARBA00023139"/>
    </source>
</evidence>
<reference evidence="13" key="1">
    <citation type="journal article" date="2016" name="Toxins">
        <title>The Draft Genome Sequence of the Yersinia entomophaga Entomopathogenic Type Strain MH96T.</title>
        <authorList>
            <person name="Hurst M.R."/>
            <person name="Beattie A."/>
            <person name="Altermann E."/>
            <person name="Moraga R.M."/>
            <person name="Harper L.A."/>
            <person name="Calder J."/>
            <person name="Laugraud A."/>
        </authorList>
    </citation>
    <scope>NUCLEOTIDE SEQUENCE [LARGE SCALE GENOMIC DNA]</scope>
    <source>
        <strain evidence="13">MH96</strain>
    </source>
</reference>
<evidence type="ECO:0000256" key="6">
    <source>
        <dbReference type="ARBA" id="ARBA00023136"/>
    </source>
</evidence>
<dbReference type="InterPro" id="IPR006182">
    <property type="entry name" value="FliF_N_dom"/>
</dbReference>
<dbReference type="Gene3D" id="3.30.70.1530">
    <property type="entry name" value="Hypothetical protein rpa1041"/>
    <property type="match status" value="1"/>
</dbReference>
<keyword evidence="6 10" id="KW-0472">Membrane</keyword>
<dbReference type="PRINTS" id="PR01338">
    <property type="entry name" value="TYPE3OMKPROT"/>
</dbReference>
<gene>
    <name evidence="12" type="ORF">PL78_18220</name>
</gene>
<accession>A0ABN4PY30</accession>
<dbReference type="PROSITE" id="PS51257">
    <property type="entry name" value="PROKAR_LIPOPROTEIN"/>
    <property type="match status" value="1"/>
</dbReference>
<feature type="transmembrane region" description="Helical" evidence="10">
    <location>
        <begin position="210"/>
        <end position="230"/>
    </location>
</feature>
<keyword evidence="3" id="KW-0813">Transport</keyword>
<evidence type="ECO:0000256" key="8">
    <source>
        <dbReference type="ARBA" id="ARBA00023237"/>
    </source>
</evidence>
<evidence type="ECO:0000256" key="1">
    <source>
        <dbReference type="ARBA" id="ARBA00004459"/>
    </source>
</evidence>
<keyword evidence="5" id="KW-0653">Protein transport</keyword>